<reference evidence="1 2" key="1">
    <citation type="submission" date="2020-09" db="EMBL/GenBank/DDBJ databases">
        <title>Bacillus nautilus sp. nov., Chryseoglobus crepusculi sp. nov, and Psychrobacter noctis sp. nov., isolated from deep-sea sponges from the equatorial Atlantic.</title>
        <authorList>
            <person name="Stennett H.L."/>
            <person name="Williams S.E."/>
        </authorList>
    </citation>
    <scope>NUCLEOTIDE SEQUENCE [LARGE SCALE GENOMIC DNA]</scope>
    <source>
        <strain evidence="1 2">28M-24</strain>
    </source>
</reference>
<dbReference type="RefSeq" id="WP_191100607.1">
    <property type="nucleotide sequence ID" value="NZ_JACXXF010000009.1"/>
</dbReference>
<gene>
    <name evidence="1" type="ORF">IEG06_14455</name>
</gene>
<organism evidence="1 2">
    <name type="scientific">Olleya marilimosa</name>
    <dbReference type="NCBI Taxonomy" id="272164"/>
    <lineage>
        <taxon>Bacteria</taxon>
        <taxon>Pseudomonadati</taxon>
        <taxon>Bacteroidota</taxon>
        <taxon>Flavobacteriia</taxon>
        <taxon>Flavobacteriales</taxon>
        <taxon>Flavobacteriaceae</taxon>
    </lineage>
</organism>
<dbReference type="EMBL" id="JACXXH010000009">
    <property type="protein sequence ID" value="MBD3864653.1"/>
    <property type="molecule type" value="Genomic_DNA"/>
</dbReference>
<keyword evidence="2" id="KW-1185">Reference proteome</keyword>
<evidence type="ECO:0000313" key="2">
    <source>
        <dbReference type="Proteomes" id="UP000627521"/>
    </source>
</evidence>
<dbReference type="Proteomes" id="UP000627521">
    <property type="component" value="Unassembled WGS sequence"/>
</dbReference>
<evidence type="ECO:0000313" key="1">
    <source>
        <dbReference type="EMBL" id="MBD3864653.1"/>
    </source>
</evidence>
<name>A0ABR8M285_9FLAO</name>
<sequence>MIDIKHPYLKQEREASLNSSTTDVEKGSTLLVEVTEKHNIYLNLINNFEDDEKYLLINIFNSLPPDSLKRTDFLKLIRIVGTF</sequence>
<proteinExistence type="predicted"/>
<comment type="caution">
    <text evidence="1">The sequence shown here is derived from an EMBL/GenBank/DDBJ whole genome shotgun (WGS) entry which is preliminary data.</text>
</comment>
<accession>A0ABR8M285</accession>
<protein>
    <submittedName>
        <fullName evidence="1">Uncharacterized protein</fullName>
    </submittedName>
</protein>